<gene>
    <name evidence="2" type="ORF">WCD58_15270</name>
</gene>
<evidence type="ECO:0000313" key="3">
    <source>
        <dbReference type="Proteomes" id="UP001369736"/>
    </source>
</evidence>
<comment type="caution">
    <text evidence="2">The sequence shown here is derived from an EMBL/GenBank/DDBJ whole genome shotgun (WGS) entry which is preliminary data.</text>
</comment>
<feature type="region of interest" description="Disordered" evidence="1">
    <location>
        <begin position="139"/>
        <end position="195"/>
    </location>
</feature>
<evidence type="ECO:0000313" key="2">
    <source>
        <dbReference type="EMBL" id="MEJ2862532.1"/>
    </source>
</evidence>
<dbReference type="Proteomes" id="UP001369736">
    <property type="component" value="Unassembled WGS sequence"/>
</dbReference>
<protein>
    <submittedName>
        <fullName evidence="2">Uncharacterized protein</fullName>
    </submittedName>
</protein>
<evidence type="ECO:0000256" key="1">
    <source>
        <dbReference type="SAM" id="MobiDB-lite"/>
    </source>
</evidence>
<organism evidence="2 3">
    <name type="scientific">Actinomycetospora flava</name>
    <dbReference type="NCBI Taxonomy" id="3129232"/>
    <lineage>
        <taxon>Bacteria</taxon>
        <taxon>Bacillati</taxon>
        <taxon>Actinomycetota</taxon>
        <taxon>Actinomycetes</taxon>
        <taxon>Pseudonocardiales</taxon>
        <taxon>Pseudonocardiaceae</taxon>
        <taxon>Actinomycetospora</taxon>
    </lineage>
</organism>
<dbReference type="RefSeq" id="WP_337703913.1">
    <property type="nucleotide sequence ID" value="NZ_JBBEGM010000006.1"/>
</dbReference>
<feature type="compositionally biased region" description="Gly residues" evidence="1">
    <location>
        <begin position="176"/>
        <end position="195"/>
    </location>
</feature>
<accession>A0ABU8M5C5</accession>
<keyword evidence="3" id="KW-1185">Reference proteome</keyword>
<name>A0ABU8M5C5_9PSEU</name>
<sequence>MSGGLRTGNVFAWIRLRHTRLSGGHDFFYYSVAQFPYTTAGREVEVSREEADAWAEAGRRYSAILTEAHTLLDSMQRRPPILPGAYGRASRCYRRIARRATATYRPVSETIKARLAQPKTDAEIAREQTRAHEALMRSVRSAPAERAPGVGGRAGSPAAHGYGPSSNYGSDHVPGLTGGDSGGGHTSGGGFGGSF</sequence>
<proteinExistence type="predicted"/>
<dbReference type="EMBL" id="JBBEGM010000006">
    <property type="protein sequence ID" value="MEJ2862532.1"/>
    <property type="molecule type" value="Genomic_DNA"/>
</dbReference>
<reference evidence="2 3" key="1">
    <citation type="submission" date="2024-03" db="EMBL/GenBank/DDBJ databases">
        <title>Actinomycetospora sp. OC33-EN07, a novel actinomycete isolated from wild orchid (Aerides multiflora).</title>
        <authorList>
            <person name="Suriyachadkun C."/>
        </authorList>
    </citation>
    <scope>NUCLEOTIDE SEQUENCE [LARGE SCALE GENOMIC DNA]</scope>
    <source>
        <strain evidence="2 3">OC33-EN07</strain>
    </source>
</reference>